<feature type="domain" description="Endonuclease/exonuclease/phosphatase" evidence="1">
    <location>
        <begin position="7"/>
        <end position="317"/>
    </location>
</feature>
<keyword evidence="2" id="KW-0540">Nuclease</keyword>
<comment type="caution">
    <text evidence="2">The sequence shown here is derived from an EMBL/GenBank/DDBJ whole genome shotgun (WGS) entry which is preliminary data.</text>
</comment>
<name>A0A7Y0LZM5_CELFI</name>
<dbReference type="SUPFAM" id="SSF56219">
    <property type="entry name" value="DNase I-like"/>
    <property type="match status" value="1"/>
</dbReference>
<keyword evidence="3" id="KW-1185">Reference proteome</keyword>
<reference evidence="2 3" key="1">
    <citation type="submission" date="2020-04" db="EMBL/GenBank/DDBJ databases">
        <title>Sequencing and Assembly of C. fimi.</title>
        <authorList>
            <person name="Ramsey A.R."/>
        </authorList>
    </citation>
    <scope>NUCLEOTIDE SEQUENCE [LARGE SCALE GENOMIC DNA]</scope>
    <source>
        <strain evidence="2 3">SB</strain>
    </source>
</reference>
<organism evidence="2 3">
    <name type="scientific">Cellulomonas fimi</name>
    <dbReference type="NCBI Taxonomy" id="1708"/>
    <lineage>
        <taxon>Bacteria</taxon>
        <taxon>Bacillati</taxon>
        <taxon>Actinomycetota</taxon>
        <taxon>Actinomycetes</taxon>
        <taxon>Micrococcales</taxon>
        <taxon>Cellulomonadaceae</taxon>
        <taxon>Cellulomonas</taxon>
    </lineage>
</organism>
<proteinExistence type="predicted"/>
<keyword evidence="2" id="KW-0255">Endonuclease</keyword>
<gene>
    <name evidence="2" type="ORF">HIR71_13215</name>
</gene>
<dbReference type="AlphaFoldDB" id="A0A7Y0LZM5"/>
<evidence type="ECO:0000313" key="3">
    <source>
        <dbReference type="Proteomes" id="UP000562124"/>
    </source>
</evidence>
<dbReference type="PANTHER" id="PTHR42834:SF1">
    <property type="entry name" value="ENDONUCLEASE_EXONUCLEASE_PHOSPHATASE FAMILY PROTEIN (AFU_ORTHOLOGUE AFUA_3G09210)"/>
    <property type="match status" value="1"/>
</dbReference>
<dbReference type="Pfam" id="PF03372">
    <property type="entry name" value="Exo_endo_phos"/>
    <property type="match status" value="1"/>
</dbReference>
<keyword evidence="2" id="KW-0378">Hydrolase</keyword>
<dbReference type="InterPro" id="IPR036691">
    <property type="entry name" value="Endo/exonu/phosph_ase_sf"/>
</dbReference>
<protein>
    <submittedName>
        <fullName evidence="2">Endonuclease</fullName>
    </submittedName>
</protein>
<dbReference type="PANTHER" id="PTHR42834">
    <property type="entry name" value="ENDONUCLEASE/EXONUCLEASE/PHOSPHATASE FAMILY PROTEIN (AFU_ORTHOLOGUE AFUA_3G09210)"/>
    <property type="match status" value="1"/>
</dbReference>
<dbReference type="Proteomes" id="UP000562124">
    <property type="component" value="Unassembled WGS sequence"/>
</dbReference>
<dbReference type="InterPro" id="IPR005135">
    <property type="entry name" value="Endo/exonuclease/phosphatase"/>
</dbReference>
<accession>A0A7Y0LZM5</accession>
<dbReference type="RefSeq" id="WP_169325534.1">
    <property type="nucleotide sequence ID" value="NZ_JABCJJ010000025.1"/>
</dbReference>
<sequence length="327" mass="36292">MVQLRVATFNVENFDGTGPTERPSLAERVAVMRPQIDRLRADVVCFQEVHGQERAGQPRALHALAELLRGTNLEGAAMTSTRPQGDAVYDQRNLVVVSHLPVLHVEQLRNQLVAPLTYRRLTAVPPDQTAVVIGIERPVLLVELGLPDGGTMHVVNVHLKSKLPTEIPGQKVDGFTWRTADGWAEGTYLSSMKRMSQALEVRRLVDRILDAGRDARIVVAGDYNAEPDEITVLAIRGDVENTGNPDLVGRVLVPIEQTIPEPARYTLFHQGRGQMLDHMLVTRNLLAHYRGSEIHNEILHDESAAFAVDRKYPESDHAPVVATFDFP</sequence>
<dbReference type="GO" id="GO:0004519">
    <property type="term" value="F:endonuclease activity"/>
    <property type="evidence" value="ECO:0007669"/>
    <property type="project" value="UniProtKB-KW"/>
</dbReference>
<dbReference type="Gene3D" id="3.60.10.10">
    <property type="entry name" value="Endonuclease/exonuclease/phosphatase"/>
    <property type="match status" value="1"/>
</dbReference>
<dbReference type="EMBL" id="JABCJJ010000025">
    <property type="protein sequence ID" value="NMR21162.1"/>
    <property type="molecule type" value="Genomic_DNA"/>
</dbReference>
<evidence type="ECO:0000259" key="1">
    <source>
        <dbReference type="Pfam" id="PF03372"/>
    </source>
</evidence>
<evidence type="ECO:0000313" key="2">
    <source>
        <dbReference type="EMBL" id="NMR21162.1"/>
    </source>
</evidence>